<sequence length="348" mass="37294">MATAAPRSERCVAIVVPMPRVAPVTTAALFAKGALIVAQIVSVGTPQFNGPRHSGAPATVTPAPGGEERPAGGANDARMGLELGVTTYGYLYRRTLEGALRAIAAAGYTLVEISTTPPHIFTPGTEVLERWALRRLLQSLNLRCAAVNAAEQNLISPNPALREAAVKEYEATIELAADLEVDLVVVGPGRLNPLIPMPQEDAVALLNRQLERLLPVARKLGARLALETFPFGFMRKGAEVRTVVDELDDDHLGIAYDCANSLPHEDPAAGVRAVAGRLLLAHLSDAWRDRFAHTSVGRGEVNFKAYADALRAADFTGPSIYELVDGEDPDPRIANDAKSFRTWGWKVG</sequence>
<organism evidence="3 4">
    <name type="scientific">Candidatus Segetimicrobium genomatis</name>
    <dbReference type="NCBI Taxonomy" id="2569760"/>
    <lineage>
        <taxon>Bacteria</taxon>
        <taxon>Bacillati</taxon>
        <taxon>Candidatus Sysuimicrobiota</taxon>
        <taxon>Candidatus Sysuimicrobiia</taxon>
        <taxon>Candidatus Sysuimicrobiales</taxon>
        <taxon>Candidatus Segetimicrobiaceae</taxon>
        <taxon>Candidatus Segetimicrobium</taxon>
    </lineage>
</organism>
<dbReference type="PANTHER" id="PTHR12110:SF53">
    <property type="entry name" value="BLR5974 PROTEIN"/>
    <property type="match status" value="1"/>
</dbReference>
<dbReference type="Gene3D" id="3.20.20.150">
    <property type="entry name" value="Divalent-metal-dependent TIM barrel enzymes"/>
    <property type="match status" value="1"/>
</dbReference>
<dbReference type="InterPro" id="IPR050312">
    <property type="entry name" value="IolE/XylAMocC-like"/>
</dbReference>
<keyword evidence="3" id="KW-0413">Isomerase</keyword>
<evidence type="ECO:0000256" key="1">
    <source>
        <dbReference type="SAM" id="MobiDB-lite"/>
    </source>
</evidence>
<dbReference type="GO" id="GO:0016853">
    <property type="term" value="F:isomerase activity"/>
    <property type="evidence" value="ECO:0007669"/>
    <property type="project" value="UniProtKB-KW"/>
</dbReference>
<proteinExistence type="predicted"/>
<dbReference type="EMBL" id="VBAN01000018">
    <property type="protein sequence ID" value="TMI85296.1"/>
    <property type="molecule type" value="Genomic_DNA"/>
</dbReference>
<dbReference type="Pfam" id="PF01261">
    <property type="entry name" value="AP_endonuc_2"/>
    <property type="match status" value="1"/>
</dbReference>
<reference evidence="3 4" key="1">
    <citation type="journal article" date="2019" name="Nat. Microbiol.">
        <title>Mediterranean grassland soil C-N compound turnover is dependent on rainfall and depth, and is mediated by genomically divergent microorganisms.</title>
        <authorList>
            <person name="Diamond S."/>
            <person name="Andeer P.F."/>
            <person name="Li Z."/>
            <person name="Crits-Christoph A."/>
            <person name="Burstein D."/>
            <person name="Anantharaman K."/>
            <person name="Lane K.R."/>
            <person name="Thomas B.C."/>
            <person name="Pan C."/>
            <person name="Northen T.R."/>
            <person name="Banfield J.F."/>
        </authorList>
    </citation>
    <scope>NUCLEOTIDE SEQUENCE [LARGE SCALE GENOMIC DNA]</scope>
    <source>
        <strain evidence="3">NP_6</strain>
    </source>
</reference>
<evidence type="ECO:0000313" key="3">
    <source>
        <dbReference type="EMBL" id="TMI85296.1"/>
    </source>
</evidence>
<dbReference type="InterPro" id="IPR013022">
    <property type="entry name" value="Xyl_isomerase-like_TIM-brl"/>
</dbReference>
<protein>
    <submittedName>
        <fullName evidence="3">Sugar phosphate isomerase/epimerase</fullName>
    </submittedName>
</protein>
<evidence type="ECO:0000313" key="4">
    <source>
        <dbReference type="Proteomes" id="UP000318093"/>
    </source>
</evidence>
<name>A0A537JQ44_9BACT</name>
<dbReference type="AlphaFoldDB" id="A0A537JQ44"/>
<dbReference type="PANTHER" id="PTHR12110">
    <property type="entry name" value="HYDROXYPYRUVATE ISOMERASE"/>
    <property type="match status" value="1"/>
</dbReference>
<feature type="domain" description="Xylose isomerase-like TIM barrel" evidence="2">
    <location>
        <begin position="100"/>
        <end position="341"/>
    </location>
</feature>
<feature type="region of interest" description="Disordered" evidence="1">
    <location>
        <begin position="49"/>
        <end position="76"/>
    </location>
</feature>
<comment type="caution">
    <text evidence="3">The sequence shown here is derived from an EMBL/GenBank/DDBJ whole genome shotgun (WGS) entry which is preliminary data.</text>
</comment>
<evidence type="ECO:0000259" key="2">
    <source>
        <dbReference type="Pfam" id="PF01261"/>
    </source>
</evidence>
<dbReference type="SUPFAM" id="SSF51658">
    <property type="entry name" value="Xylose isomerase-like"/>
    <property type="match status" value="1"/>
</dbReference>
<dbReference type="InterPro" id="IPR036237">
    <property type="entry name" value="Xyl_isomerase-like_sf"/>
</dbReference>
<dbReference type="Proteomes" id="UP000318093">
    <property type="component" value="Unassembled WGS sequence"/>
</dbReference>
<gene>
    <name evidence="3" type="ORF">E6H03_00715</name>
</gene>
<accession>A0A537JQ44</accession>